<gene>
    <name evidence="1" type="ORF">B0A48_18736</name>
</gene>
<evidence type="ECO:0000313" key="2">
    <source>
        <dbReference type="Proteomes" id="UP000192596"/>
    </source>
</evidence>
<reference evidence="2" key="1">
    <citation type="submission" date="2017-03" db="EMBL/GenBank/DDBJ databases">
        <title>Genomes of endolithic fungi from Antarctica.</title>
        <authorList>
            <person name="Coleine C."/>
            <person name="Masonjones S."/>
            <person name="Stajich J.E."/>
        </authorList>
    </citation>
    <scope>NUCLEOTIDE SEQUENCE [LARGE SCALE GENOMIC DNA]</scope>
    <source>
        <strain evidence="2">CCFEE 5527</strain>
    </source>
</reference>
<keyword evidence="2" id="KW-1185">Reference proteome</keyword>
<dbReference type="InParanoid" id="A0A1V8S8V5"/>
<accession>A0A1V8S8V5</accession>
<dbReference type="OrthoDB" id="5410365at2759"/>
<evidence type="ECO:0000313" key="1">
    <source>
        <dbReference type="EMBL" id="OQN95350.1"/>
    </source>
</evidence>
<dbReference type="EMBL" id="NAJO01000105">
    <property type="protein sequence ID" value="OQN95350.1"/>
    <property type="molecule type" value="Genomic_DNA"/>
</dbReference>
<dbReference type="Proteomes" id="UP000192596">
    <property type="component" value="Unassembled WGS sequence"/>
</dbReference>
<protein>
    <submittedName>
        <fullName evidence="1">Uncharacterized protein</fullName>
    </submittedName>
</protein>
<sequence>MSLTVIPNSLLLPFEAVSLGRLVTSIDQPLEGYHKPPFAEAPKPIPSIFDYAEHSQQDSRASFTSSVTALLSLAFSKRSASQIRIEPRCFKTYAIDNSDAWFDEAISHAETKKWIEKTVLKGKKIYMIVGFCTLTETQFGQTSLDQQEVQGQMTAPLSLSLTAAGVILPFANRDVDPSIQGDFGRLASNSTRIVARGEQICTIKYREVGHKWLSSRLLENLKLSKPRQWSCMVTRRYTIEDEHDEDVIEVDLKDASNLGDEWTAAESKEGLIYVRS</sequence>
<dbReference type="AlphaFoldDB" id="A0A1V8S8V5"/>
<name>A0A1V8S8V5_9PEZI</name>
<organism evidence="1 2">
    <name type="scientific">Cryoendolithus antarcticus</name>
    <dbReference type="NCBI Taxonomy" id="1507870"/>
    <lineage>
        <taxon>Eukaryota</taxon>
        <taxon>Fungi</taxon>
        <taxon>Dikarya</taxon>
        <taxon>Ascomycota</taxon>
        <taxon>Pezizomycotina</taxon>
        <taxon>Dothideomycetes</taxon>
        <taxon>Dothideomycetidae</taxon>
        <taxon>Cladosporiales</taxon>
        <taxon>Cladosporiaceae</taxon>
        <taxon>Cryoendolithus</taxon>
    </lineage>
</organism>
<proteinExistence type="predicted"/>
<comment type="caution">
    <text evidence="1">The sequence shown here is derived from an EMBL/GenBank/DDBJ whole genome shotgun (WGS) entry which is preliminary data.</text>
</comment>